<dbReference type="EMBL" id="LBWS01000014">
    <property type="protein sequence ID" value="KKR14920.1"/>
    <property type="molecule type" value="Genomic_DNA"/>
</dbReference>
<evidence type="ECO:0000313" key="2">
    <source>
        <dbReference type="Proteomes" id="UP000034048"/>
    </source>
</evidence>
<protein>
    <submittedName>
        <fullName evidence="1">Uncharacterized protein</fullName>
    </submittedName>
</protein>
<dbReference type="AlphaFoldDB" id="A0A0G0QX74"/>
<sequence>MGLLQDEQSWQFITQPVQNRWLDQLLASWVKIRQGETWLLQRQPGYTSLETFWQQPVPAEEIAVYNYQPPQQPTLVNYQATATQHVFPYQLRGAYQFYTYIANEAVFFDWLIKDLNLEVGADQTEVVVYNLANEIVGSIALPDDNNISDNGLVSLQRSLNLQHHNLPAGVYKVQVKTNNDIVTTEIATKQQYLSFINQLQLFSPEQKNLVLYTDSPILLAQTNQAAGLQNISVNDRILRLDRSHEQVSLTGLDSISTIQLANGGLILSGKGVFSLQRGGLLNPNFQQVDSYFKLSDNINYVMANYNPPTSTGDSQMATVDFALAGAELLAGKYRFMLSLPGLLAEDQINDYIILKEIKIDLTGKTLWQKLREKL</sequence>
<reference evidence="1 2" key="1">
    <citation type="journal article" date="2015" name="Nature">
        <title>rRNA introns, odd ribosomes, and small enigmatic genomes across a large radiation of phyla.</title>
        <authorList>
            <person name="Brown C.T."/>
            <person name="Hug L.A."/>
            <person name="Thomas B.C."/>
            <person name="Sharon I."/>
            <person name="Castelle C.J."/>
            <person name="Singh A."/>
            <person name="Wilkins M.J."/>
            <person name="Williams K.H."/>
            <person name="Banfield J.F."/>
        </authorList>
    </citation>
    <scope>NUCLEOTIDE SEQUENCE [LARGE SCALE GENOMIC DNA]</scope>
</reference>
<evidence type="ECO:0000313" key="1">
    <source>
        <dbReference type="EMBL" id="KKR14920.1"/>
    </source>
</evidence>
<organism evidence="1 2">
    <name type="scientific">Candidatus Falkowbacteria bacterium GW2011_GWA2_39_24</name>
    <dbReference type="NCBI Taxonomy" id="1618634"/>
    <lineage>
        <taxon>Bacteria</taxon>
        <taxon>Candidatus Falkowiibacteriota</taxon>
    </lineage>
</organism>
<name>A0A0G0QX74_9BACT</name>
<accession>A0A0G0QX74</accession>
<dbReference type="Proteomes" id="UP000034048">
    <property type="component" value="Unassembled WGS sequence"/>
</dbReference>
<gene>
    <name evidence="1" type="ORF">UT42_C0014G0005</name>
</gene>
<comment type="caution">
    <text evidence="1">The sequence shown here is derived from an EMBL/GenBank/DDBJ whole genome shotgun (WGS) entry which is preliminary data.</text>
</comment>
<proteinExistence type="predicted"/>